<comment type="similarity">
    <text evidence="2">Belongs to the autoinducer-2 exporter (AI-2E) (TC 2.A.86) family.</text>
</comment>
<evidence type="ECO:0000256" key="3">
    <source>
        <dbReference type="ARBA" id="ARBA00022448"/>
    </source>
</evidence>
<name>A0ABT7MUH2_9MICO</name>
<dbReference type="InterPro" id="IPR002549">
    <property type="entry name" value="AI-2E-like"/>
</dbReference>
<dbReference type="RefSeq" id="WP_286286210.1">
    <property type="nucleotide sequence ID" value="NZ_JASXSZ010000001.1"/>
</dbReference>
<evidence type="ECO:0000313" key="10">
    <source>
        <dbReference type="EMBL" id="MDL9978099.1"/>
    </source>
</evidence>
<evidence type="ECO:0000256" key="4">
    <source>
        <dbReference type="ARBA" id="ARBA00022475"/>
    </source>
</evidence>
<feature type="transmembrane region" description="Helical" evidence="9">
    <location>
        <begin position="212"/>
        <end position="237"/>
    </location>
</feature>
<keyword evidence="7 9" id="KW-0472">Membrane</keyword>
<feature type="transmembrane region" description="Helical" evidence="9">
    <location>
        <begin position="301"/>
        <end position="323"/>
    </location>
</feature>
<comment type="caution">
    <text evidence="10">The sequence shown here is derived from an EMBL/GenBank/DDBJ whole genome shotgun (WGS) entry which is preliminary data.</text>
</comment>
<feature type="region of interest" description="Disordered" evidence="8">
    <location>
        <begin position="1"/>
        <end position="38"/>
    </location>
</feature>
<reference evidence="10 11" key="1">
    <citation type="submission" date="2023-06" db="EMBL/GenBank/DDBJ databases">
        <title>Microbacterium sp. nov., isolated from a waste landfill.</title>
        <authorList>
            <person name="Wen W."/>
        </authorList>
    </citation>
    <scope>NUCLEOTIDE SEQUENCE [LARGE SCALE GENOMIC DNA]</scope>
    <source>
        <strain evidence="10 11">ASV49</strain>
    </source>
</reference>
<evidence type="ECO:0000256" key="7">
    <source>
        <dbReference type="ARBA" id="ARBA00023136"/>
    </source>
</evidence>
<keyword evidence="5 9" id="KW-0812">Transmembrane</keyword>
<gene>
    <name evidence="10" type="ORF">QSV35_02030</name>
</gene>
<feature type="transmembrane region" description="Helical" evidence="9">
    <location>
        <begin position="371"/>
        <end position="402"/>
    </location>
</feature>
<dbReference type="EMBL" id="JASXSZ010000001">
    <property type="protein sequence ID" value="MDL9978099.1"/>
    <property type="molecule type" value="Genomic_DNA"/>
</dbReference>
<keyword evidence="3" id="KW-0813">Transport</keyword>
<feature type="compositionally biased region" description="Low complexity" evidence="8">
    <location>
        <begin position="15"/>
        <end position="38"/>
    </location>
</feature>
<evidence type="ECO:0000313" key="11">
    <source>
        <dbReference type="Proteomes" id="UP001235064"/>
    </source>
</evidence>
<dbReference type="PANTHER" id="PTHR21716">
    <property type="entry name" value="TRANSMEMBRANE PROTEIN"/>
    <property type="match status" value="1"/>
</dbReference>
<keyword evidence="4" id="KW-1003">Cell membrane</keyword>
<evidence type="ECO:0000256" key="2">
    <source>
        <dbReference type="ARBA" id="ARBA00009773"/>
    </source>
</evidence>
<evidence type="ECO:0000256" key="6">
    <source>
        <dbReference type="ARBA" id="ARBA00022989"/>
    </source>
</evidence>
<keyword evidence="6 9" id="KW-1133">Transmembrane helix</keyword>
<accession>A0ABT7MUH2</accession>
<evidence type="ECO:0000256" key="9">
    <source>
        <dbReference type="SAM" id="Phobius"/>
    </source>
</evidence>
<comment type="subcellular location">
    <subcellularLocation>
        <location evidence="1">Cell membrane</location>
        <topology evidence="1">Multi-pass membrane protein</topology>
    </subcellularLocation>
</comment>
<organism evidence="10 11">
    <name type="scientific">Microbacterium candidum</name>
    <dbReference type="NCBI Taxonomy" id="3041922"/>
    <lineage>
        <taxon>Bacteria</taxon>
        <taxon>Bacillati</taxon>
        <taxon>Actinomycetota</taxon>
        <taxon>Actinomycetes</taxon>
        <taxon>Micrococcales</taxon>
        <taxon>Microbacteriaceae</taxon>
        <taxon>Microbacterium</taxon>
    </lineage>
</organism>
<feature type="transmembrane region" description="Helical" evidence="9">
    <location>
        <begin position="73"/>
        <end position="93"/>
    </location>
</feature>
<feature type="transmembrane region" description="Helical" evidence="9">
    <location>
        <begin position="330"/>
        <end position="351"/>
    </location>
</feature>
<dbReference type="PANTHER" id="PTHR21716:SF53">
    <property type="entry name" value="PERMEASE PERM-RELATED"/>
    <property type="match status" value="1"/>
</dbReference>
<feature type="transmembrane region" description="Helical" evidence="9">
    <location>
        <begin position="129"/>
        <end position="154"/>
    </location>
</feature>
<feature type="transmembrane region" description="Helical" evidence="9">
    <location>
        <begin position="99"/>
        <end position="117"/>
    </location>
</feature>
<keyword evidence="11" id="KW-1185">Reference proteome</keyword>
<evidence type="ECO:0000256" key="8">
    <source>
        <dbReference type="SAM" id="MobiDB-lite"/>
    </source>
</evidence>
<evidence type="ECO:0000256" key="1">
    <source>
        <dbReference type="ARBA" id="ARBA00004651"/>
    </source>
</evidence>
<dbReference type="Proteomes" id="UP001235064">
    <property type="component" value="Unassembled WGS sequence"/>
</dbReference>
<sequence length="414" mass="43573">MTDDTRAGGAVDSIPTATAAASAEAPAPAEAPTEVVETPDAAPTALIESTDGAAAARGDSGSKPLWAALSNPFAVGLSLTLGGLVAFALGTAFVNLSTIIIYVVFALFAALGLDPVVRMFERHKVSRAWGIVIVYSVFALVMTGVLLLVIPALVTQITKFFADLPQTIADFEKTPFYAWLVSTFGSQVPQIVDQVQKFLTNPANLAKIGGGVLNFAVTVGTTISGLIIVIVLSLYFLATLPTIKQSLTMLAPARNRAKTTDLTNHITDSIGGYLMGMVILAFCNSIVAFFLHLFLGLPFPGVMALLAFLITLIPLIGSVLYWLTATVIALFTGGWVPALIFAVIYLVYIQIEAYVLTPRVMNKTISVPGSLVVIGALVGGTLFGLLGALVAIPITASILLIIKQIVIPRQDAKR</sequence>
<dbReference type="Pfam" id="PF01594">
    <property type="entry name" value="AI-2E_transport"/>
    <property type="match status" value="1"/>
</dbReference>
<protein>
    <submittedName>
        <fullName evidence="10">AI-2E family transporter</fullName>
    </submittedName>
</protein>
<feature type="transmembrane region" description="Helical" evidence="9">
    <location>
        <begin position="273"/>
        <end position="295"/>
    </location>
</feature>
<proteinExistence type="inferred from homology"/>
<evidence type="ECO:0000256" key="5">
    <source>
        <dbReference type="ARBA" id="ARBA00022692"/>
    </source>
</evidence>